<organism evidence="7 8">
    <name type="scientific">Candidatus Caccoplasma intestinavium</name>
    <dbReference type="NCBI Taxonomy" id="2840716"/>
    <lineage>
        <taxon>Bacteria</taxon>
        <taxon>Pseudomonadati</taxon>
        <taxon>Bacteroidota</taxon>
        <taxon>Bacteroidia</taxon>
        <taxon>Bacteroidales</taxon>
        <taxon>Bacteroidaceae</taxon>
        <taxon>Bacteroidaceae incertae sedis</taxon>
        <taxon>Candidatus Caccoplasma</taxon>
    </lineage>
</organism>
<dbReference type="InterPro" id="IPR050377">
    <property type="entry name" value="Radical_SAM_PqqE_MftC-like"/>
</dbReference>
<dbReference type="SFLD" id="SFLDG01067">
    <property type="entry name" value="SPASM/twitch_domain_containing"/>
    <property type="match status" value="1"/>
</dbReference>
<evidence type="ECO:0000256" key="1">
    <source>
        <dbReference type="ARBA" id="ARBA00001966"/>
    </source>
</evidence>
<proteinExistence type="predicted"/>
<dbReference type="GO" id="GO:0046872">
    <property type="term" value="F:metal ion binding"/>
    <property type="evidence" value="ECO:0007669"/>
    <property type="project" value="UniProtKB-KW"/>
</dbReference>
<feature type="domain" description="Radical SAM core" evidence="6">
    <location>
        <begin position="21"/>
        <end position="225"/>
    </location>
</feature>
<gene>
    <name evidence="7" type="ORF">IAD06_04340</name>
</gene>
<evidence type="ECO:0000256" key="3">
    <source>
        <dbReference type="ARBA" id="ARBA00022723"/>
    </source>
</evidence>
<comment type="cofactor">
    <cofactor evidence="1">
        <name>[4Fe-4S] cluster</name>
        <dbReference type="ChEBI" id="CHEBI:49883"/>
    </cofactor>
</comment>
<evidence type="ECO:0000256" key="2">
    <source>
        <dbReference type="ARBA" id="ARBA00022691"/>
    </source>
</evidence>
<evidence type="ECO:0000256" key="5">
    <source>
        <dbReference type="ARBA" id="ARBA00023014"/>
    </source>
</evidence>
<dbReference type="InterPro" id="IPR007197">
    <property type="entry name" value="rSAM"/>
</dbReference>
<protein>
    <submittedName>
        <fullName evidence="7">Radical SAM protein</fullName>
    </submittedName>
</protein>
<evidence type="ECO:0000259" key="6">
    <source>
        <dbReference type="PROSITE" id="PS51918"/>
    </source>
</evidence>
<dbReference type="CDD" id="cd01335">
    <property type="entry name" value="Radical_SAM"/>
    <property type="match status" value="1"/>
</dbReference>
<dbReference type="PROSITE" id="PS51918">
    <property type="entry name" value="RADICAL_SAM"/>
    <property type="match status" value="1"/>
</dbReference>
<evidence type="ECO:0000256" key="4">
    <source>
        <dbReference type="ARBA" id="ARBA00023004"/>
    </source>
</evidence>
<comment type="caution">
    <text evidence="7">The sequence shown here is derived from an EMBL/GenBank/DDBJ whole genome shotgun (WGS) entry which is preliminary data.</text>
</comment>
<name>A0A9D1KD41_9BACT</name>
<dbReference type="Gene3D" id="3.20.20.70">
    <property type="entry name" value="Aldolase class I"/>
    <property type="match status" value="1"/>
</dbReference>
<dbReference type="EMBL" id="DVKT01000034">
    <property type="protein sequence ID" value="HIT39249.1"/>
    <property type="molecule type" value="Genomic_DNA"/>
</dbReference>
<keyword evidence="2" id="KW-0949">S-adenosyl-L-methionine</keyword>
<reference evidence="7" key="1">
    <citation type="submission" date="2020-10" db="EMBL/GenBank/DDBJ databases">
        <authorList>
            <person name="Gilroy R."/>
        </authorList>
    </citation>
    <scope>NUCLEOTIDE SEQUENCE</scope>
    <source>
        <strain evidence="7">21143</strain>
    </source>
</reference>
<dbReference type="AlphaFoldDB" id="A0A9D1KD41"/>
<evidence type="ECO:0000313" key="8">
    <source>
        <dbReference type="Proteomes" id="UP000886722"/>
    </source>
</evidence>
<dbReference type="InterPro" id="IPR058240">
    <property type="entry name" value="rSAM_sf"/>
</dbReference>
<sequence>MKLSQMFYLANWFFGARVLGRKRPLQTVLFISDKCNLKCKHCSVYAKADPHIMTYEEIRGELEYAYRLGSRFVDFEGGEVMIWRDGDYRIDDVIDLAREVGFFSATITTNAQLPFRGSHADSIWVSLDGYGKYHEMIRGEGTFARLEKNIAECGHPHLSVNMVVNKYNWESVAETIQYVKNNPAIESISINFYTPFPDAENLMITREQREEVIDTVIRMKREGYPIMNSISGLRLMKHNRFKRRCWVTNFIYADHKRANCAGEELGICRDCGLCMAGEMNAVFNFRPDTILAGLKLRL</sequence>
<evidence type="ECO:0000313" key="7">
    <source>
        <dbReference type="EMBL" id="HIT39249.1"/>
    </source>
</evidence>
<keyword evidence="5" id="KW-0411">Iron-sulfur</keyword>
<keyword evidence="4" id="KW-0408">Iron</keyword>
<accession>A0A9D1KD41</accession>
<dbReference type="InterPro" id="IPR013785">
    <property type="entry name" value="Aldolase_TIM"/>
</dbReference>
<dbReference type="PANTHER" id="PTHR11228">
    <property type="entry name" value="RADICAL SAM DOMAIN PROTEIN"/>
    <property type="match status" value="1"/>
</dbReference>
<dbReference type="GO" id="GO:0003824">
    <property type="term" value="F:catalytic activity"/>
    <property type="evidence" value="ECO:0007669"/>
    <property type="project" value="InterPro"/>
</dbReference>
<keyword evidence="3" id="KW-0479">Metal-binding</keyword>
<dbReference type="GO" id="GO:0051536">
    <property type="term" value="F:iron-sulfur cluster binding"/>
    <property type="evidence" value="ECO:0007669"/>
    <property type="project" value="UniProtKB-KW"/>
</dbReference>
<dbReference type="SFLD" id="SFLDS00029">
    <property type="entry name" value="Radical_SAM"/>
    <property type="match status" value="1"/>
</dbReference>
<dbReference type="PANTHER" id="PTHR11228:SF7">
    <property type="entry name" value="PQQA PEPTIDE CYCLASE"/>
    <property type="match status" value="1"/>
</dbReference>
<reference evidence="7" key="2">
    <citation type="journal article" date="2021" name="PeerJ">
        <title>Extensive microbial diversity within the chicken gut microbiome revealed by metagenomics and culture.</title>
        <authorList>
            <person name="Gilroy R."/>
            <person name="Ravi A."/>
            <person name="Getino M."/>
            <person name="Pursley I."/>
            <person name="Horton D.L."/>
            <person name="Alikhan N.F."/>
            <person name="Baker D."/>
            <person name="Gharbi K."/>
            <person name="Hall N."/>
            <person name="Watson M."/>
            <person name="Adriaenssens E.M."/>
            <person name="Foster-Nyarko E."/>
            <person name="Jarju S."/>
            <person name="Secka A."/>
            <person name="Antonio M."/>
            <person name="Oren A."/>
            <person name="Chaudhuri R.R."/>
            <person name="La Ragione R."/>
            <person name="Hildebrand F."/>
            <person name="Pallen M.J."/>
        </authorList>
    </citation>
    <scope>NUCLEOTIDE SEQUENCE</scope>
    <source>
        <strain evidence="7">21143</strain>
    </source>
</reference>
<dbReference type="Proteomes" id="UP000886722">
    <property type="component" value="Unassembled WGS sequence"/>
</dbReference>
<dbReference type="Pfam" id="PF04055">
    <property type="entry name" value="Radical_SAM"/>
    <property type="match status" value="1"/>
</dbReference>
<dbReference type="SUPFAM" id="SSF102114">
    <property type="entry name" value="Radical SAM enzymes"/>
    <property type="match status" value="1"/>
</dbReference>